<feature type="region of interest" description="Disordered" evidence="1">
    <location>
        <begin position="1"/>
        <end position="34"/>
    </location>
</feature>
<organism evidence="2 3">
    <name type="scientific">Colocasia esculenta</name>
    <name type="common">Wild taro</name>
    <name type="synonym">Arum esculentum</name>
    <dbReference type="NCBI Taxonomy" id="4460"/>
    <lineage>
        <taxon>Eukaryota</taxon>
        <taxon>Viridiplantae</taxon>
        <taxon>Streptophyta</taxon>
        <taxon>Embryophyta</taxon>
        <taxon>Tracheophyta</taxon>
        <taxon>Spermatophyta</taxon>
        <taxon>Magnoliopsida</taxon>
        <taxon>Liliopsida</taxon>
        <taxon>Araceae</taxon>
        <taxon>Aroideae</taxon>
        <taxon>Colocasieae</taxon>
        <taxon>Colocasia</taxon>
    </lineage>
</organism>
<gene>
    <name evidence="2" type="ORF">Taro_003133</name>
</gene>
<name>A0A843TIE5_COLES</name>
<accession>A0A843TIE5</accession>
<feature type="compositionally biased region" description="Basic and acidic residues" evidence="1">
    <location>
        <begin position="1"/>
        <end position="32"/>
    </location>
</feature>
<evidence type="ECO:0000313" key="2">
    <source>
        <dbReference type="EMBL" id="MQL70795.1"/>
    </source>
</evidence>
<dbReference type="AlphaFoldDB" id="A0A843TIE5"/>
<comment type="caution">
    <text evidence="2">The sequence shown here is derived from an EMBL/GenBank/DDBJ whole genome shotgun (WGS) entry which is preliminary data.</text>
</comment>
<proteinExistence type="predicted"/>
<dbReference type="Proteomes" id="UP000652761">
    <property type="component" value="Unassembled WGS sequence"/>
</dbReference>
<dbReference type="EMBL" id="NMUH01000079">
    <property type="protein sequence ID" value="MQL70795.1"/>
    <property type="molecule type" value="Genomic_DNA"/>
</dbReference>
<evidence type="ECO:0000256" key="1">
    <source>
        <dbReference type="SAM" id="MobiDB-lite"/>
    </source>
</evidence>
<keyword evidence="3" id="KW-1185">Reference proteome</keyword>
<reference evidence="2" key="1">
    <citation type="submission" date="2017-07" db="EMBL/GenBank/DDBJ databases">
        <title>Taro Niue Genome Assembly and Annotation.</title>
        <authorList>
            <person name="Atibalentja N."/>
            <person name="Keating K."/>
            <person name="Fields C.J."/>
        </authorList>
    </citation>
    <scope>NUCLEOTIDE SEQUENCE</scope>
    <source>
        <strain evidence="2">Niue_2</strain>
        <tissue evidence="2">Leaf</tissue>
    </source>
</reference>
<protein>
    <submittedName>
        <fullName evidence="2">Uncharacterized protein</fullName>
    </submittedName>
</protein>
<sequence length="132" mass="15665">MQSREISREYRSRPLPEKREGRDESDEAEIRYGKPCSQGNHVAALVGKLKHLSKVLRRWGASKRNPSSREKEDILLQIQVLDQLEEALLMNEDNRQNRTSLQAKYEEILLKEEIYWKQRSRERWIKEGGMIT</sequence>
<evidence type="ECO:0000313" key="3">
    <source>
        <dbReference type="Proteomes" id="UP000652761"/>
    </source>
</evidence>